<dbReference type="Pfam" id="PF25794">
    <property type="entry name" value="SACS"/>
    <property type="match status" value="2"/>
</dbReference>
<keyword evidence="3" id="KW-1185">Reference proteome</keyword>
<evidence type="ECO:0000259" key="1">
    <source>
        <dbReference type="Pfam" id="PF25794"/>
    </source>
</evidence>
<accession>A0A9W9DEA5</accession>
<evidence type="ECO:0000313" key="2">
    <source>
        <dbReference type="EMBL" id="KAJ4466248.1"/>
    </source>
</evidence>
<proteinExistence type="predicted"/>
<name>A0A9W9DEA5_9AGAR</name>
<dbReference type="NCBIfam" id="NF047352">
    <property type="entry name" value="P_loop_sacsin"/>
    <property type="match status" value="1"/>
</dbReference>
<reference evidence="2" key="1">
    <citation type="submission" date="2022-08" db="EMBL/GenBank/DDBJ databases">
        <title>A Global Phylogenomic Analysis of the Shiitake Genus Lentinula.</title>
        <authorList>
            <consortium name="DOE Joint Genome Institute"/>
            <person name="Sierra-Patev S."/>
            <person name="Min B."/>
            <person name="Naranjo-Ortiz M."/>
            <person name="Looney B."/>
            <person name="Konkel Z."/>
            <person name="Slot J.C."/>
            <person name="Sakamoto Y."/>
            <person name="Steenwyk J.L."/>
            <person name="Rokas A."/>
            <person name="Carro J."/>
            <person name="Camarero S."/>
            <person name="Ferreira P."/>
            <person name="Molpeceres G."/>
            <person name="Ruiz-Duenas F.J."/>
            <person name="Serrano A."/>
            <person name="Henrissat B."/>
            <person name="Drula E."/>
            <person name="Hughes K.W."/>
            <person name="Mata J.L."/>
            <person name="Ishikawa N.K."/>
            <person name="Vargas-Isla R."/>
            <person name="Ushijima S."/>
            <person name="Smith C.A."/>
            <person name="Ahrendt S."/>
            <person name="Andreopoulos W."/>
            <person name="He G."/>
            <person name="Labutti K."/>
            <person name="Lipzen A."/>
            <person name="Ng V."/>
            <person name="Riley R."/>
            <person name="Sandor L."/>
            <person name="Barry K."/>
            <person name="Martinez A.T."/>
            <person name="Xiao Y."/>
            <person name="Gibbons J.G."/>
            <person name="Terashima K."/>
            <person name="Grigoriev I.V."/>
            <person name="Hibbett D.S."/>
        </authorList>
    </citation>
    <scope>NUCLEOTIDE SEQUENCE</scope>
    <source>
        <strain evidence="2">JLM2183</strain>
    </source>
</reference>
<protein>
    <recommendedName>
        <fullName evidence="1">Sacsin/Nov domain-containing protein</fullName>
    </recommendedName>
</protein>
<dbReference type="InterPro" id="IPR011333">
    <property type="entry name" value="SKP1/BTB/POZ_sf"/>
</dbReference>
<dbReference type="Proteomes" id="UP001150266">
    <property type="component" value="Unassembled WGS sequence"/>
</dbReference>
<feature type="domain" description="Sacsin/Nov" evidence="1">
    <location>
        <begin position="1280"/>
        <end position="1508"/>
    </location>
</feature>
<sequence length="2648" mass="299792">MPTSWEERVDTASAIKGILDSYPSNSILREILQNSDDAGATKQIFILDHRQHGTETVVETALERTQGPALLALNDSIFTESDWEAVRTIHGSNKTADETKTGKYGLGIRACYHVTDNIHILSGKQLVIFDPHREFKSFSGGLSITLDEIANYKDQISAFSGAVPEIPSYLNATVLRLPLRTSAEAQRSRFKPLAVTISDIQALFQSFVRNELSVALLFLKNILSIELREITPDGKNALIAEVAVSNQDVASVRQFMLGHDDCVTNYKLDISTVSGGSSVTQSWRIIHVVISEGSVKAKMEDCLGYDVGESLRDDKLLPHVALAFPLSHQDIQGRLFTLLPLPILTGFPLHVNGIFALTPDRQSLRNTEELGIGLESRERRLVAWNQMLFEDLLPRAWTGSLFDILIREDHIENIWSAWPPEHDLITHARSMLAHVTQKSLGVDRDIFPALSGGEPIFLEPSCTALVAAESIDRELIKAVAKTGIAIITPPEYIFSALQGVGLKGHGFKSFGAKNLHSLLSLPSNQLQTLEAKDKHHILEYLICASTDYIVGLSLIPTVGGDYIFLSKPTPRSTRYTLAAVIEVELFSSCDKGMIKLSSLPEKAREKLEQCCDGKKLNVARLEPINMKTYLVKILGDSTEEQSPLPSSLDLSWFSSFWTWIDSLCNSDEFLKVASSFHLLPMLDANIFRRVLNRAFLYSEDQAELCRELAVVGIPFLHPTITSTKSLSTSGFTLSIYAFSKLMSFVDVKKSSGVTDRLILHDHFIRCIELQKSVLNSKQRKRFRSLPVFPVRVPKVPSPETELKSAMGILRFINVTDDFPLPCVENVTYIDMSKSSRILGLLLDSNASAETLGEVKVMELAIQNLSKQPEVFQDVLMRKIVPRLFDLPGESRETLRHQRFIPVDGSQERVSPVGIIDPESPLASLFEGEKGRFPMRPYSDHIFLSIMRTAGFYSVKLSHSMLQERIQYISSVPSDPVRVEKAKSLLHLLSNQWNSSFTQIVQSTEQTTWIPTTSNTLVSRQRCRQGEHHFLFDFVLCTVPCAVSDEVRNALGWTSLLKFDILEQQLQATLQRPDSDIPDRVKRLSHLIVYLSKQHSTGNLTSANISSLRTLVQHYRWIPVSLDKVMYSQNALLTPDMKIGDMFQSIFTTLQNRTCISFLKAMGCNERPTINILIDALTGSIRLDERIALLSELSQHAGSITGHQRDSILAPDYTSTSRKLSEVYSNDIGEQNAYIAPNSSLFALHPDITTMVASKLGVPSLSSLRLEEQDDIEVDEEDMSETLITRIKKLLVEYDIQYSFNEFLANAVDAGASRFDVLLDAMPFVSTQILCREMSVFQQGPAVVLYNDAVFSEDDFKGIRKIGEGGKQERIGTIGKFGLGALSFYHFSDLAVIISKQDILILDPLASHLPKRRGQKRRSMWSKLKVFRSLYSGHLLPFDGLFGFSLDMDSYPGTLIRLPLRTKAGKNSPIQLSNVALTLYDCRKLIMGPYQGLSQTAVFFTPLKRINAQERLNGRLTLLWAVEKLVQNTVFHGKTTEDLILTHRTTEFESQQRWLVIRDSVSLAEIPPSFSSVIHQLKAMHGVDISMAFHVDEPRTDPEAQYYLFCGLQLPVAHSLPAHINAPFAISSDRRSIRFDPPDSNGRRVPQSDYNAWLLSHPIATLYLYGLQNLFLILHHKPSFTNWWPKKAKQPISEEILRAFYASLPTSNVAIFPTATDELIAPRNAIIADKEPSLVRELLTRLKVPNYVKFHLADESIRSHLPKELPMLDVQALSDILKKPTAEKRLRELFRHDLAFLAVSGDHESRSKVIAMIDATLNFLLRGRSSSCDLLLLVTNDLGLRHFNATTSKTYRFLRSFPEELFPNSQILCGSLSPQTQEMLAESSLYGVQNFDITAVLSFLQKRVGSPRDTAYHSSDCTKWIALFWQTFELGQFTTIGLELKDLNAYPLFPIFEDNEFISLRKCLSGDVLPDPKSTDLRNIMHTLGIPVLQDHTALPTDNDHLKFSFMNFLDCLLRRGGDPFAELDPNQFDWLAIWIVKEMRYGLGKMKNTHLTLLAGLPLWKSIRNGTIQQLSADELCQLPSDVELSRIGRFLDPNRSIAEYTIQLQDLWSALRDRCGRANPSYRLAQLLLLPDFLREDDIPDYKYLLGILSRDNGAFNFRVPDGQLRLRFPRELYSSNSEIFMGAFHYSQDKMFLHPDFRELEQDFGVKKVVTFKDFQQCAQAIDNDQRCGRDDGIIARALTIYEYYNRQLPSQIMTNSRLWEALDDIRFIPRGDTSSGASYNAAQTRYAVNLHPPVVSPRELLRDEYQPIAWTQRANFLITPTPDLIAVYTNVGQPTTRNVVDHLVVLATQVSREYVHDQGFICDLKATYDWLHKNRPSAGIELKKHQDEQIFLNVHSINAYSEAWEWRSANELILDLYYDSQKCFRVQSFLSEFRELLVSAGVRKRVDVTFADETRFGDPKFEKLRVSRKLLNIKLRPEYSQEDEILDPERLKAHAVFLAANVPHFEEALTGGWNEETSDQFPFPGTYFGACAFLDLLYTGDILEERPHVDEDAMNLLENLLEMLQIADMWDLPALKMKLGWLITSKYRFIQPETLEMIRDEAAKYHAPELAKACDDFAEKNAEILPDLKDLEEDLEEWMDFEYMN</sequence>
<comment type="caution">
    <text evidence="2">The sequence shown here is derived from an EMBL/GenBank/DDBJ whole genome shotgun (WGS) entry which is preliminary data.</text>
</comment>
<dbReference type="EMBL" id="JAOTPV010000055">
    <property type="protein sequence ID" value="KAJ4466248.1"/>
    <property type="molecule type" value="Genomic_DNA"/>
</dbReference>
<feature type="domain" description="Sacsin/Nov" evidence="1">
    <location>
        <begin position="12"/>
        <end position="235"/>
    </location>
</feature>
<dbReference type="InterPro" id="IPR058210">
    <property type="entry name" value="SACS/Nov_dom"/>
</dbReference>
<dbReference type="SUPFAM" id="SSF55874">
    <property type="entry name" value="ATPase domain of HSP90 chaperone/DNA topoisomerase II/histidine kinase"/>
    <property type="match status" value="2"/>
</dbReference>
<gene>
    <name evidence="2" type="ORF">J3R30DRAFT_3588632</name>
</gene>
<dbReference type="Gene3D" id="3.30.565.10">
    <property type="entry name" value="Histidine kinase-like ATPase, C-terminal domain"/>
    <property type="match status" value="1"/>
</dbReference>
<organism evidence="2 3">
    <name type="scientific">Lentinula aciculospora</name>
    <dbReference type="NCBI Taxonomy" id="153920"/>
    <lineage>
        <taxon>Eukaryota</taxon>
        <taxon>Fungi</taxon>
        <taxon>Dikarya</taxon>
        <taxon>Basidiomycota</taxon>
        <taxon>Agaricomycotina</taxon>
        <taxon>Agaricomycetes</taxon>
        <taxon>Agaricomycetidae</taxon>
        <taxon>Agaricales</taxon>
        <taxon>Marasmiineae</taxon>
        <taxon>Omphalotaceae</taxon>
        <taxon>Lentinula</taxon>
    </lineage>
</organism>
<dbReference type="InterPro" id="IPR036890">
    <property type="entry name" value="HATPase_C_sf"/>
</dbReference>
<dbReference type="OrthoDB" id="1262810at2759"/>
<dbReference type="Gene3D" id="3.30.710.10">
    <property type="entry name" value="Potassium Channel Kv1.1, Chain A"/>
    <property type="match status" value="1"/>
</dbReference>
<dbReference type="GO" id="GO:0030544">
    <property type="term" value="F:Hsp70 protein binding"/>
    <property type="evidence" value="ECO:0007669"/>
    <property type="project" value="TreeGrafter"/>
</dbReference>
<evidence type="ECO:0000313" key="3">
    <source>
        <dbReference type="Proteomes" id="UP001150266"/>
    </source>
</evidence>
<dbReference type="InterPro" id="IPR052972">
    <property type="entry name" value="Sacsin_chaperone_reg"/>
</dbReference>
<dbReference type="CDD" id="cd18186">
    <property type="entry name" value="BTB_POZ_ZBTB_KLHL-like"/>
    <property type="match status" value="1"/>
</dbReference>
<dbReference type="PANTHER" id="PTHR15600">
    <property type="entry name" value="SACSIN"/>
    <property type="match status" value="1"/>
</dbReference>
<dbReference type="PANTHER" id="PTHR15600:SF42">
    <property type="entry name" value="SACSIN"/>
    <property type="match status" value="1"/>
</dbReference>
<dbReference type="SUPFAM" id="SSF54695">
    <property type="entry name" value="POZ domain"/>
    <property type="match status" value="1"/>
</dbReference>